<accession>A0AAJ5ZJC6</accession>
<dbReference type="RefSeq" id="WP_342826951.1">
    <property type="nucleotide sequence ID" value="NZ_CP046146.1"/>
</dbReference>
<proteinExistence type="predicted"/>
<name>A0AAJ5ZJC6_9CHLR</name>
<dbReference type="AlphaFoldDB" id="A0AAJ5ZJC6"/>
<evidence type="ECO:0000313" key="4">
    <source>
        <dbReference type="Proteomes" id="UP001219901"/>
    </source>
</evidence>
<gene>
    <name evidence="2" type="ORF">GKO46_13195</name>
    <name evidence="3" type="ORF">GKO48_12760</name>
</gene>
<dbReference type="EMBL" id="CP046147">
    <property type="protein sequence ID" value="WFG40440.1"/>
    <property type="molecule type" value="Genomic_DNA"/>
</dbReference>
<reference evidence="4 5" key="1">
    <citation type="submission" date="2019-11" db="EMBL/GenBank/DDBJ databases">
        <authorList>
            <person name="Cho J.-C."/>
        </authorList>
    </citation>
    <scope>NUCLEOTIDE SEQUENCE [LARGE SCALE GENOMIC DNA]</scope>
    <source>
        <strain evidence="3 4">JH1073</strain>
        <strain evidence="2 5">JH702</strain>
    </source>
</reference>
<evidence type="ECO:0000313" key="5">
    <source>
        <dbReference type="Proteomes" id="UP001321249"/>
    </source>
</evidence>
<feature type="compositionally biased region" description="Basic and acidic residues" evidence="1">
    <location>
        <begin position="113"/>
        <end position="142"/>
    </location>
</feature>
<feature type="region of interest" description="Disordered" evidence="1">
    <location>
        <begin position="113"/>
        <end position="152"/>
    </location>
</feature>
<evidence type="ECO:0000313" key="3">
    <source>
        <dbReference type="EMBL" id="WFG40440.1"/>
    </source>
</evidence>
<keyword evidence="4" id="KW-1185">Reference proteome</keyword>
<sequence>MPNQDGSLTGSDKVTLVQMLNRIIPSESPEMAAGTLGMLDPVQERANAKQDTRSNFIRIVDALSLDMMAQAVGGFAALTDEEQIASLKIVENTLPSEFNSILALARDVYYEDERTPKRPKSFDTETEIFGKVETEEPAVDKTPRKRRNRRSK</sequence>
<reference evidence="3" key="2">
    <citation type="journal article" date="2023" name="Nat. Commun.">
        <title>Cultivation of marine bacteria of the SAR202 clade.</title>
        <authorList>
            <person name="Lim Y."/>
            <person name="Seo J.H."/>
            <person name="Giovannoni S.J."/>
            <person name="Kang I."/>
            <person name="Cho J.C."/>
        </authorList>
    </citation>
    <scope>NUCLEOTIDE SEQUENCE</scope>
    <source>
        <strain evidence="3">JH1073</strain>
    </source>
</reference>
<dbReference type="EMBL" id="WMBE01000006">
    <property type="protein sequence ID" value="MDG0868017.1"/>
    <property type="molecule type" value="Genomic_DNA"/>
</dbReference>
<protein>
    <submittedName>
        <fullName evidence="3">Uncharacterized protein</fullName>
    </submittedName>
</protein>
<evidence type="ECO:0000313" key="2">
    <source>
        <dbReference type="EMBL" id="MDG0868017.1"/>
    </source>
</evidence>
<dbReference type="Proteomes" id="UP001321249">
    <property type="component" value="Unassembled WGS sequence"/>
</dbReference>
<evidence type="ECO:0000256" key="1">
    <source>
        <dbReference type="SAM" id="MobiDB-lite"/>
    </source>
</evidence>
<reference evidence="4" key="3">
    <citation type="submission" date="2023-06" db="EMBL/GenBank/DDBJ databases">
        <title>Pangenomics reveal diversification of enzyme families and niche specialization in globally abundant SAR202 bacteria.</title>
        <authorList>
            <person name="Saw J.H.W."/>
        </authorList>
    </citation>
    <scope>NUCLEOTIDE SEQUENCE [LARGE SCALE GENOMIC DNA]</scope>
    <source>
        <strain evidence="4">JH1073</strain>
    </source>
</reference>
<dbReference type="Proteomes" id="UP001219901">
    <property type="component" value="Chromosome"/>
</dbReference>
<feature type="compositionally biased region" description="Basic residues" evidence="1">
    <location>
        <begin position="143"/>
        <end position="152"/>
    </location>
</feature>
<organism evidence="3 4">
    <name type="scientific">Candidatus Lucifugimonas marina</name>
    <dbReference type="NCBI Taxonomy" id="3038979"/>
    <lineage>
        <taxon>Bacteria</taxon>
        <taxon>Bacillati</taxon>
        <taxon>Chloroflexota</taxon>
        <taxon>Dehalococcoidia</taxon>
        <taxon>SAR202 cluster</taxon>
        <taxon>Candidatus Lucifugimonadales</taxon>
        <taxon>Candidatus Lucifugimonadaceae</taxon>
        <taxon>Candidatus Lucifugimonas</taxon>
    </lineage>
</organism>